<feature type="domain" description="GFO/IDH/MocA-like oxidoreductase" evidence="3">
    <location>
        <begin position="149"/>
        <end position="276"/>
    </location>
</feature>
<feature type="domain" description="Gfo/Idh/MocA-like oxidoreductase N-terminal" evidence="2">
    <location>
        <begin position="24"/>
        <end position="139"/>
    </location>
</feature>
<dbReference type="GO" id="GO:0000166">
    <property type="term" value="F:nucleotide binding"/>
    <property type="evidence" value="ECO:0007669"/>
    <property type="project" value="InterPro"/>
</dbReference>
<dbReference type="InterPro" id="IPR050463">
    <property type="entry name" value="Gfo/Idh/MocA_oxidrdct_glycsds"/>
</dbReference>
<dbReference type="PANTHER" id="PTHR43818:SF11">
    <property type="entry name" value="BCDNA.GH03377"/>
    <property type="match status" value="1"/>
</dbReference>
<dbReference type="InterPro" id="IPR055170">
    <property type="entry name" value="GFO_IDH_MocA-like_dom"/>
</dbReference>
<evidence type="ECO:0000259" key="2">
    <source>
        <dbReference type="Pfam" id="PF01408"/>
    </source>
</evidence>
<dbReference type="InterPro" id="IPR000683">
    <property type="entry name" value="Gfo/Idh/MocA-like_OxRdtase_N"/>
</dbReference>
<accession>A0A369QJ96</accession>
<dbReference type="SUPFAM" id="SSF55347">
    <property type="entry name" value="Glyceraldehyde-3-phosphate dehydrogenase-like, C-terminal domain"/>
    <property type="match status" value="1"/>
</dbReference>
<dbReference type="RefSeq" id="WP_115372942.1">
    <property type="nucleotide sequence ID" value="NZ_QASA01000001.1"/>
</dbReference>
<dbReference type="Proteomes" id="UP000253919">
    <property type="component" value="Unassembled WGS sequence"/>
</dbReference>
<dbReference type="EC" id="1.3.1.24" evidence="4"/>
<dbReference type="EMBL" id="QASA01000001">
    <property type="protein sequence ID" value="RDC63685.1"/>
    <property type="molecule type" value="Genomic_DNA"/>
</dbReference>
<dbReference type="SUPFAM" id="SSF51735">
    <property type="entry name" value="NAD(P)-binding Rossmann-fold domains"/>
    <property type="match status" value="1"/>
</dbReference>
<dbReference type="GO" id="GO:0004074">
    <property type="term" value="F:biliverdin reductase [NAD(P)H] activity"/>
    <property type="evidence" value="ECO:0007669"/>
    <property type="project" value="UniProtKB-EC"/>
</dbReference>
<reference evidence="4 5" key="1">
    <citation type="submission" date="2018-04" db="EMBL/GenBank/DDBJ databases">
        <title>Adhaeribacter sp. HMF7616 genome sequencing and assembly.</title>
        <authorList>
            <person name="Kang H."/>
            <person name="Kang J."/>
            <person name="Cha I."/>
            <person name="Kim H."/>
            <person name="Joh K."/>
        </authorList>
    </citation>
    <scope>NUCLEOTIDE SEQUENCE [LARGE SCALE GENOMIC DNA]</scope>
    <source>
        <strain evidence="4 5">HMF7616</strain>
    </source>
</reference>
<dbReference type="InterPro" id="IPR036291">
    <property type="entry name" value="NAD(P)-bd_dom_sf"/>
</dbReference>
<evidence type="ECO:0000256" key="1">
    <source>
        <dbReference type="ARBA" id="ARBA00023002"/>
    </source>
</evidence>
<protein>
    <submittedName>
        <fullName evidence="4">Biliverdin reductase</fullName>
        <ecNumber evidence="4">1.3.1.24</ecNumber>
    </submittedName>
</protein>
<evidence type="ECO:0000259" key="3">
    <source>
        <dbReference type="Pfam" id="PF22725"/>
    </source>
</evidence>
<comment type="caution">
    <text evidence="4">The sequence shown here is derived from an EMBL/GenBank/DDBJ whole genome shotgun (WGS) entry which is preliminary data.</text>
</comment>
<organism evidence="4 5">
    <name type="scientific">Adhaeribacter pallidiroseus</name>
    <dbReference type="NCBI Taxonomy" id="2072847"/>
    <lineage>
        <taxon>Bacteria</taxon>
        <taxon>Pseudomonadati</taxon>
        <taxon>Bacteroidota</taxon>
        <taxon>Cytophagia</taxon>
        <taxon>Cytophagales</taxon>
        <taxon>Hymenobacteraceae</taxon>
        <taxon>Adhaeribacter</taxon>
    </lineage>
</organism>
<dbReference type="Gene3D" id="3.30.360.10">
    <property type="entry name" value="Dihydrodipicolinate Reductase, domain 2"/>
    <property type="match status" value="1"/>
</dbReference>
<proteinExistence type="predicted"/>
<dbReference type="Pfam" id="PF22725">
    <property type="entry name" value="GFO_IDH_MocA_C3"/>
    <property type="match status" value="1"/>
</dbReference>
<dbReference type="AlphaFoldDB" id="A0A369QJ96"/>
<keyword evidence="5" id="KW-1185">Reference proteome</keyword>
<dbReference type="OrthoDB" id="9815825at2"/>
<name>A0A369QJ96_9BACT</name>
<keyword evidence="1 4" id="KW-0560">Oxidoreductase</keyword>
<dbReference type="Pfam" id="PF01408">
    <property type="entry name" value="GFO_IDH_MocA"/>
    <property type="match status" value="1"/>
</dbReference>
<gene>
    <name evidence="4" type="primary">bvdR</name>
    <name evidence="4" type="ORF">AHMF7616_02293</name>
</gene>
<sequence>MQPDSIRDKSLKPDEPVTNQLPKLGFLGVGWIGRNRLEAIAKHQAGEVVYLSDPAANNVADALKMATQAQTAASLPEMLASGVDGIVIATPSALHAEQAIAALNAGKAVFCQKPLGRNQTETKAVVEAARSADKLLGVDLSYRYILAMQEVYRVIQSGELGTIYGVELIFHNAYGPDKPWFYDPALSGGGCVIDLGVHLVDLALWCLQFPEVETVTSSLFSKGQPLTATPNQVEDYATASIQLQTGTHLQLTCSWNLPAGQEAIISAVFYGTNGGVAFKNTSGSFYNFTAERYYGTRTETLFSSPDDWSGRAGVVWANRVAAGEKFNPEAEEYVKVAAALDKIYKR</sequence>
<evidence type="ECO:0000313" key="5">
    <source>
        <dbReference type="Proteomes" id="UP000253919"/>
    </source>
</evidence>
<dbReference type="PANTHER" id="PTHR43818">
    <property type="entry name" value="BCDNA.GH03377"/>
    <property type="match status" value="1"/>
</dbReference>
<dbReference type="Gene3D" id="3.40.50.720">
    <property type="entry name" value="NAD(P)-binding Rossmann-like Domain"/>
    <property type="match status" value="1"/>
</dbReference>
<evidence type="ECO:0000313" key="4">
    <source>
        <dbReference type="EMBL" id="RDC63685.1"/>
    </source>
</evidence>